<protein>
    <submittedName>
        <fullName evidence="2">Acriflavin resistance protein</fullName>
    </submittedName>
</protein>
<feature type="transmembrane region" description="Helical" evidence="1">
    <location>
        <begin position="854"/>
        <end position="875"/>
    </location>
</feature>
<evidence type="ECO:0000256" key="1">
    <source>
        <dbReference type="SAM" id="Phobius"/>
    </source>
</evidence>
<feature type="transmembrane region" description="Helical" evidence="1">
    <location>
        <begin position="908"/>
        <end position="931"/>
    </location>
</feature>
<dbReference type="PANTHER" id="PTHR32063:SF0">
    <property type="entry name" value="SWARMING MOTILITY PROTEIN SWRC"/>
    <property type="match status" value="1"/>
</dbReference>
<dbReference type="KEGG" id="acr:Acry_0308"/>
<gene>
    <name evidence="2" type="ordered locus">Acry_0308</name>
</gene>
<dbReference type="PRINTS" id="PR00702">
    <property type="entry name" value="ACRIFLAVINRP"/>
</dbReference>
<feature type="transmembrane region" description="Helical" evidence="1">
    <location>
        <begin position="955"/>
        <end position="974"/>
    </location>
</feature>
<reference evidence="2 3" key="1">
    <citation type="submission" date="2007-05" db="EMBL/GenBank/DDBJ databases">
        <title>Complete sequence of chromosome of Acidiphilium cryptum JF-5.</title>
        <authorList>
            <consortium name="US DOE Joint Genome Institute"/>
            <person name="Copeland A."/>
            <person name="Lucas S."/>
            <person name="Lapidus A."/>
            <person name="Barry K."/>
            <person name="Detter J.C."/>
            <person name="Glavina del Rio T."/>
            <person name="Hammon N."/>
            <person name="Israni S."/>
            <person name="Dalin E."/>
            <person name="Tice H."/>
            <person name="Pitluck S."/>
            <person name="Sims D."/>
            <person name="Brettin T."/>
            <person name="Bruce D."/>
            <person name="Han C."/>
            <person name="Schmutz J."/>
            <person name="Larimer F."/>
            <person name="Land M."/>
            <person name="Hauser L."/>
            <person name="Kyrpides N."/>
            <person name="Kim E."/>
            <person name="Magnuson T."/>
            <person name="Richardson P."/>
        </authorList>
    </citation>
    <scope>NUCLEOTIDE SEQUENCE [LARGE SCALE GENOMIC DNA]</scope>
    <source>
        <strain evidence="2 3">JF-5</strain>
    </source>
</reference>
<dbReference type="STRING" id="349163.Acry_0308"/>
<feature type="transmembrane region" description="Helical" evidence="1">
    <location>
        <begin position="441"/>
        <end position="462"/>
    </location>
</feature>
<feature type="transmembrane region" description="Helical" evidence="1">
    <location>
        <begin position="881"/>
        <end position="901"/>
    </location>
</feature>
<dbReference type="eggNOG" id="COG0841">
    <property type="taxonomic scope" value="Bacteria"/>
</dbReference>
<dbReference type="EMBL" id="CP000697">
    <property type="protein sequence ID" value="ABQ29535.1"/>
    <property type="molecule type" value="Genomic_DNA"/>
</dbReference>
<feature type="transmembrane region" description="Helical" evidence="1">
    <location>
        <begin position="527"/>
        <end position="547"/>
    </location>
</feature>
<feature type="transmembrane region" description="Helical" evidence="1">
    <location>
        <begin position="474"/>
        <end position="492"/>
    </location>
</feature>
<dbReference type="GO" id="GO:0005886">
    <property type="term" value="C:plasma membrane"/>
    <property type="evidence" value="ECO:0007669"/>
    <property type="project" value="TreeGrafter"/>
</dbReference>
<feature type="transmembrane region" description="Helical" evidence="1">
    <location>
        <begin position="337"/>
        <end position="353"/>
    </location>
</feature>
<proteinExistence type="predicted"/>
<evidence type="ECO:0000313" key="3">
    <source>
        <dbReference type="Proteomes" id="UP000000245"/>
    </source>
</evidence>
<dbReference type="GO" id="GO:0042910">
    <property type="term" value="F:xenobiotic transmembrane transporter activity"/>
    <property type="evidence" value="ECO:0007669"/>
    <property type="project" value="TreeGrafter"/>
</dbReference>
<dbReference type="AlphaFoldDB" id="A5FVA3"/>
<dbReference type="RefSeq" id="WP_011941435.1">
    <property type="nucleotide sequence ID" value="NC_009484.1"/>
</dbReference>
<accession>A5FVA3</accession>
<evidence type="ECO:0000313" key="2">
    <source>
        <dbReference type="EMBL" id="ABQ29535.1"/>
    </source>
</evidence>
<dbReference type="SUPFAM" id="SSF82693">
    <property type="entry name" value="Multidrug efflux transporter AcrB pore domain, PN1, PN2, PC1 and PC2 subdomains"/>
    <property type="match status" value="3"/>
</dbReference>
<dbReference type="PANTHER" id="PTHR32063">
    <property type="match status" value="1"/>
</dbReference>
<dbReference type="Proteomes" id="UP000000245">
    <property type="component" value="Chromosome"/>
</dbReference>
<dbReference type="SUPFAM" id="SSF82714">
    <property type="entry name" value="Multidrug efflux transporter AcrB TolC docking domain, DN and DC subdomains"/>
    <property type="match status" value="2"/>
</dbReference>
<dbReference type="SUPFAM" id="SSF82866">
    <property type="entry name" value="Multidrug efflux transporter AcrB transmembrane domain"/>
    <property type="match status" value="2"/>
</dbReference>
<dbReference type="InterPro" id="IPR001036">
    <property type="entry name" value="Acrflvin-R"/>
</dbReference>
<dbReference type="InterPro" id="IPR027463">
    <property type="entry name" value="AcrB_DN_DC_subdom"/>
</dbReference>
<feature type="transmembrane region" description="Helical" evidence="1">
    <location>
        <begin position="986"/>
        <end position="1009"/>
    </location>
</feature>
<organism evidence="2 3">
    <name type="scientific">Acidiphilium cryptum (strain JF-5)</name>
    <dbReference type="NCBI Taxonomy" id="349163"/>
    <lineage>
        <taxon>Bacteria</taxon>
        <taxon>Pseudomonadati</taxon>
        <taxon>Pseudomonadota</taxon>
        <taxon>Alphaproteobacteria</taxon>
        <taxon>Acetobacterales</taxon>
        <taxon>Acidocellaceae</taxon>
        <taxon>Acidiphilium</taxon>
    </lineage>
</organism>
<feature type="transmembrane region" description="Helical" evidence="1">
    <location>
        <begin position="386"/>
        <end position="405"/>
    </location>
</feature>
<dbReference type="HOGENOM" id="CLU_002755_1_2_5"/>
<dbReference type="Gene3D" id="3.30.2090.10">
    <property type="entry name" value="Multidrug efflux transporter AcrB TolC docking domain, DN and DC subdomains"/>
    <property type="match status" value="2"/>
</dbReference>
<dbReference type="Gene3D" id="3.30.70.1440">
    <property type="entry name" value="Multidrug efflux transporter AcrB pore domain"/>
    <property type="match status" value="1"/>
</dbReference>
<keyword evidence="1" id="KW-0472">Membrane</keyword>
<keyword evidence="3" id="KW-1185">Reference proteome</keyword>
<name>A5FVA3_ACICJ</name>
<keyword evidence="1" id="KW-0812">Transmembrane</keyword>
<dbReference type="Pfam" id="PF00873">
    <property type="entry name" value="ACR_tran"/>
    <property type="match status" value="1"/>
</dbReference>
<dbReference type="Gene3D" id="3.30.70.1320">
    <property type="entry name" value="Multidrug efflux transporter AcrB pore domain like"/>
    <property type="match status" value="1"/>
</dbReference>
<sequence>MMGGFAAFLGRQQKAILFLMASLALAGAVGALSLPVGLFPRTSFPRVRINIDSGARPAHEMMLQVTQPVEQALRAIPGVRGVRSTTSRGSMQAFIDFDWGTNMRAATLEVDAALAQQLPDLPKGTRYVVRRMDPTVFPIIAYALISHSISEAELRTIARYRIVPVLERIPGVAKIGVQGGDTPEVHVIVDPAKLAAMHVTLASVEQAVSRSNVLASVGRLADHDSLYLVVQQNTLRTMAQVRRIVVGGGPDGVVRLGQVARVEMGRVPRYDRVSENDHRAVTLQVFQQPSGNAVQVDAAVRRALAAYETRLPAGVRLVKWYDQSTLVTAAAGSVRDAIAIGVVLAGLVLIGFLRSWRVTLIALLVLPASMATAVLILTLLGMSFNIMTLGGLAAAVGLVIDDAIVMIEHVARRAGRAGGIAARGAVLAAAEEFLAPLAGSSLATLIVFVPLAFLSGVTGAFFKALSITMASTLVASWLFSAFAVPVLARWLIDFDKWHDPVAGGGARESLLARAHGWLLDLVVARPAWLLVALIPFVLAGAYAYAVVPTGFMPRMDEGGFVINYQARPGTSLAEGAREIRQVGDILRADPAVATWSTRLGAGLGGDLNEPYQGDIFVQLRPLGQRAPIWTVMDRVRRRIIDRVPGIDFDESQLMSDLLGDLVSQPEPIEIELHGDPARLDETAKRVAAAIGRIPGVVGVQDGVVIAGDSIDIHVDPAKAAMFGFDPAAVERMVATALRGSVVTALPGQERFTGVRLELPRDAFAQTGDLLRLPLAAPSGALVPLGAIATLRTVSGRPEIDRDNLRQIVAVTGRISGGGISAAIASVRRVLARPGLLPPGMSYRLGGLYRQQQKAFIGLARVFVAAVLAEFVLLLFLYRSFVIAGAIVATALLSSLAVFIGLDLSGVALNITALMGMTMIVGLATEMAIFYISEFRSLAGYQDRREALVVASRNRLRPIAMTTLAAILTLLPLALGIGQGSGMQQPLAIAVISGFVVAFPLVLFGLPALLRLVLRGPEP</sequence>
<feature type="transmembrane region" description="Helical" evidence="1">
    <location>
        <begin position="360"/>
        <end position="380"/>
    </location>
</feature>
<dbReference type="Gene3D" id="3.30.70.1430">
    <property type="entry name" value="Multidrug efflux transporter AcrB pore domain"/>
    <property type="match status" value="2"/>
</dbReference>
<keyword evidence="1" id="KW-1133">Transmembrane helix</keyword>
<dbReference type="Gene3D" id="1.20.1640.10">
    <property type="entry name" value="Multidrug efflux transporter AcrB transmembrane domain"/>
    <property type="match status" value="2"/>
</dbReference>